<gene>
    <name evidence="5" type="ORF">RFH988_LOCUS21832</name>
    <name evidence="6" type="ORF">SEV965_LOCUS21855</name>
</gene>
<keyword evidence="2" id="KW-0677">Repeat</keyword>
<dbReference type="EMBL" id="CAJNOU010001508">
    <property type="protein sequence ID" value="CAF1214638.1"/>
    <property type="molecule type" value="Genomic_DNA"/>
</dbReference>
<dbReference type="PROSITE" id="PS51125">
    <property type="entry name" value="NHL"/>
    <property type="match status" value="2"/>
</dbReference>
<dbReference type="InterPro" id="IPR001258">
    <property type="entry name" value="NHL_repeat"/>
</dbReference>
<reference evidence="5" key="1">
    <citation type="submission" date="2021-02" db="EMBL/GenBank/DDBJ databases">
        <authorList>
            <person name="Nowell W R."/>
        </authorList>
    </citation>
    <scope>NUCLEOTIDE SEQUENCE</scope>
</reference>
<protein>
    <submittedName>
        <fullName evidence="5">Uncharacterized protein</fullName>
    </submittedName>
</protein>
<evidence type="ECO:0000313" key="7">
    <source>
        <dbReference type="Proteomes" id="UP000663882"/>
    </source>
</evidence>
<feature type="repeat" description="NHL" evidence="4">
    <location>
        <begin position="219"/>
        <end position="244"/>
    </location>
</feature>
<accession>A0A814SM20</accession>
<dbReference type="PANTHER" id="PTHR10680:SF14">
    <property type="entry name" value="PEPTIDYL-GLYCINE ALPHA-AMIDATING MONOOXYGENASE"/>
    <property type="match status" value="1"/>
</dbReference>
<dbReference type="Gene3D" id="2.120.10.30">
    <property type="entry name" value="TolB, C-terminal domain"/>
    <property type="match status" value="2"/>
</dbReference>
<dbReference type="CDD" id="cd05819">
    <property type="entry name" value="NHL"/>
    <property type="match status" value="1"/>
</dbReference>
<dbReference type="EMBL" id="CAJNOO010001416">
    <property type="protein sequence ID" value="CAF1149510.1"/>
    <property type="molecule type" value="Genomic_DNA"/>
</dbReference>
<sequence>MAAVNDSRLCSICNKPSARCFCIGCQNYFCSKDFKEHEQQLSMKFDSEIVSSHDELLGQIQKLEKSNSLALDLFDQIEQWKRATINKVEKAAEKAHHQLIEVIEKQRITIIKQLEPITKEIHYRREEDNFIENDIDRLRKKLNEIQQMLKPFIEKDATKSVIADNDQIDWNQVIYIRAERQQQPNSPVLLNGDLNVNTKWIQHGITVAGINGRGTEVSQLCNPWGLYLDDDQTIYIADCSNHRIMEWKRGATTGRVVAGGNGPGNRADQLNCPTDVIIDKERDAFIICDYENKRVVRWPRQNGTNGETIISNVGCWGLTMDDNECLYIVDYDKHEVRRYRMGKRQETVVAGGKGPGNRLNQLYQPTYVFVDRDHSVYVSDSNNNRVMKWMEGTKQGIVVAGNQGEGNSLTQLSNPFGIVVDLLGTVYVGDNGNHRIMRWPQGATQGSVIVGGNGYGNQSNQLFCPIGLSFDKEGNLYVNDEGNHRVQKFNIGRY</sequence>
<name>A0A814SM20_9BILA</name>
<dbReference type="OrthoDB" id="9991909at2759"/>
<dbReference type="SUPFAM" id="SSF63829">
    <property type="entry name" value="Calcium-dependent phosphotriesterase"/>
    <property type="match status" value="1"/>
</dbReference>
<dbReference type="Proteomes" id="UP000663889">
    <property type="component" value="Unassembled WGS sequence"/>
</dbReference>
<keyword evidence="3" id="KW-0325">Glycoprotein</keyword>
<evidence type="ECO:0000256" key="2">
    <source>
        <dbReference type="ARBA" id="ARBA00022737"/>
    </source>
</evidence>
<feature type="repeat" description="NHL" evidence="4">
    <location>
        <begin position="461"/>
        <end position="492"/>
    </location>
</feature>
<dbReference type="CDD" id="cd19757">
    <property type="entry name" value="Bbox1"/>
    <property type="match status" value="1"/>
</dbReference>
<dbReference type="InterPro" id="IPR011042">
    <property type="entry name" value="6-blade_b-propeller_TolB-like"/>
</dbReference>
<organism evidence="5 7">
    <name type="scientific">Rotaria sordida</name>
    <dbReference type="NCBI Taxonomy" id="392033"/>
    <lineage>
        <taxon>Eukaryota</taxon>
        <taxon>Metazoa</taxon>
        <taxon>Spiralia</taxon>
        <taxon>Gnathifera</taxon>
        <taxon>Rotifera</taxon>
        <taxon>Eurotatoria</taxon>
        <taxon>Bdelloidea</taxon>
        <taxon>Philodinida</taxon>
        <taxon>Philodinidae</taxon>
        <taxon>Rotaria</taxon>
    </lineage>
</organism>
<keyword evidence="1" id="KW-0732">Signal</keyword>
<dbReference type="SUPFAM" id="SSF101898">
    <property type="entry name" value="NHL repeat"/>
    <property type="match status" value="1"/>
</dbReference>
<evidence type="ECO:0000313" key="6">
    <source>
        <dbReference type="EMBL" id="CAF1214638.1"/>
    </source>
</evidence>
<proteinExistence type="predicted"/>
<evidence type="ECO:0000256" key="4">
    <source>
        <dbReference type="PROSITE-ProRule" id="PRU00504"/>
    </source>
</evidence>
<evidence type="ECO:0000256" key="1">
    <source>
        <dbReference type="ARBA" id="ARBA00022729"/>
    </source>
</evidence>
<evidence type="ECO:0000256" key="3">
    <source>
        <dbReference type="ARBA" id="ARBA00023180"/>
    </source>
</evidence>
<dbReference type="Proteomes" id="UP000663882">
    <property type="component" value="Unassembled WGS sequence"/>
</dbReference>
<evidence type="ECO:0000313" key="5">
    <source>
        <dbReference type="EMBL" id="CAF1149510.1"/>
    </source>
</evidence>
<dbReference type="Pfam" id="PF01436">
    <property type="entry name" value="NHL"/>
    <property type="match status" value="2"/>
</dbReference>
<dbReference type="AlphaFoldDB" id="A0A814SM20"/>
<dbReference type="PANTHER" id="PTHR10680">
    <property type="entry name" value="PEPTIDYL-GLYCINE ALPHA-AMIDATING MONOOXYGENASE"/>
    <property type="match status" value="1"/>
</dbReference>
<comment type="caution">
    <text evidence="5">The sequence shown here is derived from an EMBL/GenBank/DDBJ whole genome shotgun (WGS) entry which is preliminary data.</text>
</comment>